<comment type="caution">
    <text evidence="3">The sequence shown here is derived from an EMBL/GenBank/DDBJ whole genome shotgun (WGS) entry which is preliminary data.</text>
</comment>
<proteinExistence type="predicted"/>
<organism evidence="3 4">
    <name type="scientific">Candidatus Yonathbacteria bacterium RIFCSPHIGHO2_01_FULL_51_10</name>
    <dbReference type="NCBI Taxonomy" id="1802723"/>
    <lineage>
        <taxon>Bacteria</taxon>
        <taxon>Candidatus Yonathiibacteriota</taxon>
    </lineage>
</organism>
<keyword evidence="1" id="KW-0175">Coiled coil</keyword>
<feature type="region of interest" description="Disordered" evidence="2">
    <location>
        <begin position="1"/>
        <end position="23"/>
    </location>
</feature>
<evidence type="ECO:0000256" key="2">
    <source>
        <dbReference type="SAM" id="MobiDB-lite"/>
    </source>
</evidence>
<feature type="coiled-coil region" evidence="1">
    <location>
        <begin position="159"/>
        <end position="214"/>
    </location>
</feature>
<gene>
    <name evidence="3" type="ORF">A2675_00025</name>
</gene>
<protein>
    <submittedName>
        <fullName evidence="3">Uncharacterized protein</fullName>
    </submittedName>
</protein>
<name>A0A1G2S413_9BACT</name>
<sequence length="350" mass="39177">MGFDEPMATLEHIATETPQQERATRDAELSRMKQDHINALRALADQERELTGRSKSIADCWQDGVSEIVRIYNMKDAQGIEWLWYRILAIAQVNVPEYRANKALTRAEKNAHKIRDRLQNVHDALYADNGSKGIAHKLRQQKEAATTMANAIANSRHLINEYDQQIAAWQGEITTLQAEGRGDGEDSRFIYGKIDEARRERDSVETDVQKLEGKLYTADIGIRTQQGLVTALETVHRKGKIAYANLDAQIAVVRGLLSQGDFIGKKIAPLIPLLGTAVTEAHKLVGMENILGDVVVRAVGETQQQLEGIQIKMDDKRYLTDLERQGNSDAMTMRAQVDQLVGKYATVPYA</sequence>
<dbReference type="EMBL" id="MHUS01000041">
    <property type="protein sequence ID" value="OHA79823.1"/>
    <property type="molecule type" value="Genomic_DNA"/>
</dbReference>
<dbReference type="STRING" id="1802723.A2675_00025"/>
<accession>A0A1G2S413</accession>
<reference evidence="3 4" key="1">
    <citation type="journal article" date="2016" name="Nat. Commun.">
        <title>Thousands of microbial genomes shed light on interconnected biogeochemical processes in an aquifer system.</title>
        <authorList>
            <person name="Anantharaman K."/>
            <person name="Brown C.T."/>
            <person name="Hug L.A."/>
            <person name="Sharon I."/>
            <person name="Castelle C.J."/>
            <person name="Probst A.J."/>
            <person name="Thomas B.C."/>
            <person name="Singh A."/>
            <person name="Wilkins M.J."/>
            <person name="Karaoz U."/>
            <person name="Brodie E.L."/>
            <person name="Williams K.H."/>
            <person name="Hubbard S.S."/>
            <person name="Banfield J.F."/>
        </authorList>
    </citation>
    <scope>NUCLEOTIDE SEQUENCE [LARGE SCALE GENOMIC DNA]</scope>
</reference>
<evidence type="ECO:0000313" key="4">
    <source>
        <dbReference type="Proteomes" id="UP000176997"/>
    </source>
</evidence>
<dbReference type="AlphaFoldDB" id="A0A1G2S413"/>
<evidence type="ECO:0000256" key="1">
    <source>
        <dbReference type="SAM" id="Coils"/>
    </source>
</evidence>
<dbReference type="Proteomes" id="UP000176997">
    <property type="component" value="Unassembled WGS sequence"/>
</dbReference>
<evidence type="ECO:0000313" key="3">
    <source>
        <dbReference type="EMBL" id="OHA79823.1"/>
    </source>
</evidence>